<accession>A0A235BBQ3</accession>
<protein>
    <submittedName>
        <fullName evidence="1">Uncharacterized protein</fullName>
    </submittedName>
</protein>
<dbReference type="RefSeq" id="WP_094262832.1">
    <property type="nucleotide sequence ID" value="NZ_NOWF01000001.1"/>
</dbReference>
<organism evidence="1 2">
    <name type="scientific">Paludifilum halophilum</name>
    <dbReference type="NCBI Taxonomy" id="1642702"/>
    <lineage>
        <taxon>Bacteria</taxon>
        <taxon>Bacillati</taxon>
        <taxon>Bacillota</taxon>
        <taxon>Bacilli</taxon>
        <taxon>Bacillales</taxon>
        <taxon>Thermoactinomycetaceae</taxon>
        <taxon>Paludifilum</taxon>
    </lineage>
</organism>
<gene>
    <name evidence="1" type="ORF">CHM34_01670</name>
</gene>
<comment type="caution">
    <text evidence="1">The sequence shown here is derived from an EMBL/GenBank/DDBJ whole genome shotgun (WGS) entry which is preliminary data.</text>
</comment>
<dbReference type="EMBL" id="NOWF01000001">
    <property type="protein sequence ID" value="OYD09731.1"/>
    <property type="molecule type" value="Genomic_DNA"/>
</dbReference>
<name>A0A235BBQ3_9BACL</name>
<evidence type="ECO:0000313" key="1">
    <source>
        <dbReference type="EMBL" id="OYD09731.1"/>
    </source>
</evidence>
<dbReference type="OrthoDB" id="2381595at2"/>
<keyword evidence="2" id="KW-1185">Reference proteome</keyword>
<dbReference type="AlphaFoldDB" id="A0A235BBQ3"/>
<reference evidence="1 2" key="1">
    <citation type="submission" date="2017-07" db="EMBL/GenBank/DDBJ databases">
        <title>The genome sequence of Paludifilum halophilum highlights mechanisms for microbial adaptation to high salt environemnts.</title>
        <authorList>
            <person name="Belbahri L."/>
        </authorList>
    </citation>
    <scope>NUCLEOTIDE SEQUENCE [LARGE SCALE GENOMIC DNA]</scope>
    <source>
        <strain evidence="1 2">DSM 102817</strain>
    </source>
</reference>
<evidence type="ECO:0000313" key="2">
    <source>
        <dbReference type="Proteomes" id="UP000215459"/>
    </source>
</evidence>
<sequence length="128" mass="14730">MKHRIYLSRDEGAAAFLFAAAEIFSEAEAWPAGKDLAQWGERIGISCFIPGQIWAAGIDSQGIHIYFSGFRGEEAIFRRILFHIVKLAGDSPRDWDMVPVKIQAPGVVSWEQWIEYYPQLLRIYRERK</sequence>
<proteinExistence type="predicted"/>
<dbReference type="Proteomes" id="UP000215459">
    <property type="component" value="Unassembled WGS sequence"/>
</dbReference>